<gene>
    <name evidence="3" type="ORF">FOXG_13906</name>
</gene>
<dbReference type="PANTHER" id="PTHR28065">
    <property type="entry name" value="FREQUENIN"/>
    <property type="match status" value="1"/>
</dbReference>
<dbReference type="Pfam" id="PF13259">
    <property type="entry name" value="clamp_Gag1-like"/>
    <property type="match status" value="1"/>
</dbReference>
<dbReference type="VEuPathDB" id="FungiDB:FOXG_13906"/>
<dbReference type="AlphaFoldDB" id="A0A0J9VXK7"/>
<dbReference type="GeneID" id="28955134"/>
<protein>
    <recommendedName>
        <fullName evidence="2">Gag1-like clamp domain-containing protein</fullName>
    </recommendedName>
</protein>
<feature type="domain" description="Gag1-like clamp" evidence="2">
    <location>
        <begin position="323"/>
        <end position="428"/>
    </location>
</feature>
<dbReference type="EMBL" id="DS231715">
    <property type="protein sequence ID" value="KNB15290.1"/>
    <property type="molecule type" value="Genomic_DNA"/>
</dbReference>
<reference evidence="3" key="2">
    <citation type="journal article" date="2010" name="Nature">
        <title>Comparative genomics reveals mobile pathogenicity chromosomes in Fusarium.</title>
        <authorList>
            <person name="Ma L.J."/>
            <person name="van der Does H.C."/>
            <person name="Borkovich K.A."/>
            <person name="Coleman J.J."/>
            <person name="Daboussi M.J."/>
            <person name="Di Pietro A."/>
            <person name="Dufresne M."/>
            <person name="Freitag M."/>
            <person name="Grabherr M."/>
            <person name="Henrissat B."/>
            <person name="Houterman P.M."/>
            <person name="Kang S."/>
            <person name="Shim W.B."/>
            <person name="Woloshuk C."/>
            <person name="Xie X."/>
            <person name="Xu J.R."/>
            <person name="Antoniw J."/>
            <person name="Baker S.E."/>
            <person name="Bluhm B.H."/>
            <person name="Breakspear A."/>
            <person name="Brown D.W."/>
            <person name="Butchko R.A."/>
            <person name="Chapman S."/>
            <person name="Coulson R."/>
            <person name="Coutinho P.M."/>
            <person name="Danchin E.G."/>
            <person name="Diener A."/>
            <person name="Gale L.R."/>
            <person name="Gardiner D.M."/>
            <person name="Goff S."/>
            <person name="Hammond-Kosack K.E."/>
            <person name="Hilburn K."/>
            <person name="Hua-Van A."/>
            <person name="Jonkers W."/>
            <person name="Kazan K."/>
            <person name="Kodira C.D."/>
            <person name="Koehrsen M."/>
            <person name="Kumar L."/>
            <person name="Lee Y.H."/>
            <person name="Li L."/>
            <person name="Manners J.M."/>
            <person name="Miranda-Saavedra D."/>
            <person name="Mukherjee M."/>
            <person name="Park G."/>
            <person name="Park J."/>
            <person name="Park S.Y."/>
            <person name="Proctor R.H."/>
            <person name="Regev A."/>
            <person name="Ruiz-Roldan M.C."/>
            <person name="Sain D."/>
            <person name="Sakthikumar S."/>
            <person name="Sykes S."/>
            <person name="Schwartz D.C."/>
            <person name="Turgeon B.G."/>
            <person name="Wapinski I."/>
            <person name="Yoder O."/>
            <person name="Young S."/>
            <person name="Zeng Q."/>
            <person name="Zhou S."/>
            <person name="Galagan J."/>
            <person name="Cuomo C.A."/>
            <person name="Kistler H.C."/>
            <person name="Rep M."/>
        </authorList>
    </citation>
    <scope>NUCLEOTIDE SEQUENCE [LARGE SCALE GENOMIC DNA]</scope>
    <source>
        <strain evidence="3">4287</strain>
    </source>
</reference>
<feature type="region of interest" description="Disordered" evidence="1">
    <location>
        <begin position="309"/>
        <end position="333"/>
    </location>
</feature>
<feature type="region of interest" description="Disordered" evidence="1">
    <location>
        <begin position="1"/>
        <end position="145"/>
    </location>
</feature>
<organism evidence="3 4">
    <name type="scientific">Fusarium oxysporum f. sp. lycopersici (strain 4287 / CBS 123668 / FGSC 9935 / NRRL 34936)</name>
    <name type="common">Fusarium vascular wilt of tomato</name>
    <dbReference type="NCBI Taxonomy" id="426428"/>
    <lineage>
        <taxon>Eukaryota</taxon>
        <taxon>Fungi</taxon>
        <taxon>Dikarya</taxon>
        <taxon>Ascomycota</taxon>
        <taxon>Pezizomycotina</taxon>
        <taxon>Sordariomycetes</taxon>
        <taxon>Hypocreomycetidae</taxon>
        <taxon>Hypocreales</taxon>
        <taxon>Nectriaceae</taxon>
        <taxon>Fusarium</taxon>
        <taxon>Fusarium oxysporum species complex</taxon>
    </lineage>
</organism>
<dbReference type="OrthoDB" id="5422958at2759"/>
<sequence length="553" mass="60713">MSPSPLKTPGSGSGSGAGAGSEQASCVGSDRHQSSTTAAPTESSNVDIGSAAKTSDPDQIQEHEHSRRQSPTRDITSSSPTNVHPLLQVASAPPHSRSTIAATDTTPATTTPITESPALPLGSSKQSPTNTAQLASRATEARASTSSNMIFSDIYKSPRSPIAKLRHHSVQLPTPLPTNTPDWYGEEHADLLSKDKVKQKEAVKRYLDVKVKNDWEFPWPSRVVEPPLLEGDVAVVDTASETPDAIEAVTSLDVTEPTKSIQDETHGDDGYQVDDPESSDNEDDSDAESTYSTVSEDLVNFRTRLDWASDLSDDEDEPGPSRSPFRFDNPDNVGSTVQAVVQGKRAKRRRAVRKEMEWNEGLACFEARRNAWTGARTVRVRAKPATPLLCHHYLPVDSSSVAPCQHLLLPRQSRLLYHRKSVMRQTTRHSREATSFAMLDLKTPRRRHLPTAEIILLRSCFLSPRLSYLPITLCVHPSHLLYISVSTTRSSFTAFSPRALLICPICFELALLAGSEMASGLPDRQWLPLLSPRRRNPRSPQTPQRTRAVLYAA</sequence>
<dbReference type="PANTHER" id="PTHR28065:SF1">
    <property type="entry name" value="DUF4050 DOMAIN-CONTAINING PROTEIN"/>
    <property type="match status" value="1"/>
</dbReference>
<dbReference type="InterPro" id="IPR053274">
    <property type="entry name" value="Fluconazole_resistance"/>
</dbReference>
<proteinExistence type="predicted"/>
<feature type="compositionally biased region" description="Polar residues" evidence="1">
    <location>
        <begin position="72"/>
        <end position="82"/>
    </location>
</feature>
<dbReference type="Proteomes" id="UP000009097">
    <property type="component" value="Unassembled WGS sequence"/>
</dbReference>
<feature type="compositionally biased region" description="Polar residues" evidence="1">
    <location>
        <begin position="34"/>
        <end position="47"/>
    </location>
</feature>
<dbReference type="KEGG" id="fox:FOXG_13906"/>
<dbReference type="RefSeq" id="XP_018253335.1">
    <property type="nucleotide sequence ID" value="XM_018393958.1"/>
</dbReference>
<name>A0A0J9VXK7_FUSO4</name>
<feature type="compositionally biased region" description="Low complexity" evidence="1">
    <location>
        <begin position="135"/>
        <end position="145"/>
    </location>
</feature>
<evidence type="ECO:0000313" key="4">
    <source>
        <dbReference type="Proteomes" id="UP000009097"/>
    </source>
</evidence>
<reference evidence="3" key="1">
    <citation type="submission" date="2007-04" db="EMBL/GenBank/DDBJ databases">
        <authorList>
            <consortium name="The Broad Institute Genome Sequencing Platform"/>
            <person name="Birren B."/>
            <person name="Lander E."/>
            <person name="Galagan J."/>
            <person name="Nusbaum C."/>
            <person name="Devon K."/>
            <person name="Ma L.-J."/>
            <person name="Jaffe D."/>
            <person name="Butler J."/>
            <person name="Alvarez P."/>
            <person name="Gnerre S."/>
            <person name="Grabherr M."/>
            <person name="Kleber M."/>
            <person name="Mauceli E."/>
            <person name="Brockman W."/>
            <person name="MacCallum I.A."/>
            <person name="Young S."/>
            <person name="LaButti K."/>
            <person name="DeCaprio D."/>
            <person name="Crawford M."/>
            <person name="Koehrsen M."/>
            <person name="Engels R."/>
            <person name="Montgomery P."/>
            <person name="Pearson M."/>
            <person name="Howarth C."/>
            <person name="Larson L."/>
            <person name="White J."/>
            <person name="O'Leary S."/>
            <person name="Kodira C."/>
            <person name="Zeng Q."/>
            <person name="Yandava C."/>
            <person name="Alvarado L."/>
            <person name="Kistler C."/>
            <person name="Shim W.-B."/>
            <person name="Kang S."/>
            <person name="Woloshuk C."/>
        </authorList>
    </citation>
    <scope>NUCLEOTIDE SEQUENCE</scope>
    <source>
        <strain evidence="3">4287</strain>
    </source>
</reference>
<accession>A0A0J9VXK7</accession>
<feature type="compositionally biased region" description="Polar residues" evidence="1">
    <location>
        <begin position="123"/>
        <end position="134"/>
    </location>
</feature>
<evidence type="ECO:0000313" key="3">
    <source>
        <dbReference type="EMBL" id="KNB15290.1"/>
    </source>
</evidence>
<feature type="compositionally biased region" description="Acidic residues" evidence="1">
    <location>
        <begin position="271"/>
        <end position="287"/>
    </location>
</feature>
<feature type="compositionally biased region" description="Low complexity" evidence="1">
    <location>
        <begin position="99"/>
        <end position="114"/>
    </location>
</feature>
<evidence type="ECO:0000259" key="2">
    <source>
        <dbReference type="Pfam" id="PF13259"/>
    </source>
</evidence>
<evidence type="ECO:0000256" key="1">
    <source>
        <dbReference type="SAM" id="MobiDB-lite"/>
    </source>
</evidence>
<feature type="region of interest" description="Disordered" evidence="1">
    <location>
        <begin position="247"/>
        <end position="293"/>
    </location>
</feature>
<dbReference type="InterPro" id="IPR025124">
    <property type="entry name" value="Gag1-like_clamp"/>
</dbReference>